<evidence type="ECO:0000256" key="1">
    <source>
        <dbReference type="ARBA" id="ARBA00004236"/>
    </source>
</evidence>
<dbReference type="SMART" id="SM00304">
    <property type="entry name" value="HAMP"/>
    <property type="match status" value="1"/>
</dbReference>
<dbReference type="Gene3D" id="1.10.287.950">
    <property type="entry name" value="Methyl-accepting chemotaxis protein"/>
    <property type="match status" value="1"/>
</dbReference>
<feature type="domain" description="Methyl-accepting transducer" evidence="8">
    <location>
        <begin position="281"/>
        <end position="524"/>
    </location>
</feature>
<sequence>MHSLSVGKKIMSGFGVVLILLVVFALISINRMYHMQSKTTSIVDEWMPSVELINSIGYQTEHVITLSLRYIQSDDIQEKEMLKKERASFIDEAEKTMASYEKLINSDETRKNFEDLKYKWGFFLNVNEETIELSDKGKAEFAYLYFKKSAKAFDSMKQNLDHLVQINKMGAHQAGEDSEKVYDLTVVIIIGSILIALILGILAALFITRMIAQPLRLVTSRINEISKGNLSFPSIDIKNKDEIGVLAKSVNEMKSSLHKIVTEVVNVSGQVNKQSDELSVSSQQVKLGSQQIATTMHELAGGAEEQANSASESAKAVEDVNVQIKEADSAGKNLKDASNEVLEKAQEGKRLMDQSVHQIEKISQIVTESMEKVVNLDTKNEDIYQLVHVIQDVAAQTNLLALNAAIEAARAGEYGKGFAVVADEVRKLAEQVSKSVQDITYITQGIQSDSKLVVETLQNGVLQSKIGNEQIKTTGETFNSISDFVLLMVEKIDQVSDNLDQIQQGSEQLSAFSEEISAVSEQSAAGVQQVSASAEQQVASMETIAQSSESLKMLSAQLESLVKHFKIQ</sequence>
<dbReference type="SMART" id="SM00283">
    <property type="entry name" value="MA"/>
    <property type="match status" value="1"/>
</dbReference>
<evidence type="ECO:0000256" key="2">
    <source>
        <dbReference type="ARBA" id="ARBA00022475"/>
    </source>
</evidence>
<dbReference type="EMBL" id="CP042593">
    <property type="protein sequence ID" value="QED48126.1"/>
    <property type="molecule type" value="Genomic_DNA"/>
</dbReference>
<evidence type="ECO:0000259" key="8">
    <source>
        <dbReference type="PROSITE" id="PS50111"/>
    </source>
</evidence>
<comment type="similarity">
    <text evidence="5">Belongs to the methyl-accepting chemotaxis (MCP) protein family.</text>
</comment>
<dbReference type="CDD" id="cd19411">
    <property type="entry name" value="MCP2201-like_sensor"/>
    <property type="match status" value="1"/>
</dbReference>
<dbReference type="InterPro" id="IPR047347">
    <property type="entry name" value="YvaQ-like_sensor"/>
</dbReference>
<dbReference type="Proteomes" id="UP000321555">
    <property type="component" value="Chromosome"/>
</dbReference>
<dbReference type="InterPro" id="IPR024478">
    <property type="entry name" value="HlyB_4HB_MCP"/>
</dbReference>
<feature type="transmembrane region" description="Helical" evidence="7">
    <location>
        <begin position="12"/>
        <end position="29"/>
    </location>
</feature>
<keyword evidence="7" id="KW-0812">Transmembrane</keyword>
<keyword evidence="7" id="KW-1133">Transmembrane helix</keyword>
<dbReference type="STRING" id="1742359.GCA_001439625_01720"/>
<feature type="transmembrane region" description="Helical" evidence="7">
    <location>
        <begin position="184"/>
        <end position="207"/>
    </location>
</feature>
<evidence type="ECO:0000256" key="7">
    <source>
        <dbReference type="SAM" id="Phobius"/>
    </source>
</evidence>
<keyword evidence="3 7" id="KW-0472">Membrane</keyword>
<keyword evidence="2" id="KW-1003">Cell membrane</keyword>
<dbReference type="Gene3D" id="6.10.340.10">
    <property type="match status" value="1"/>
</dbReference>
<accession>A0A5B8Z9I5</accession>
<feature type="domain" description="HAMP" evidence="9">
    <location>
        <begin position="209"/>
        <end position="262"/>
    </location>
</feature>
<dbReference type="GO" id="GO:0007165">
    <property type="term" value="P:signal transduction"/>
    <property type="evidence" value="ECO:0007669"/>
    <property type="project" value="UniProtKB-KW"/>
</dbReference>
<name>A0A5B8Z9I5_CYTDA</name>
<evidence type="ECO:0000256" key="4">
    <source>
        <dbReference type="ARBA" id="ARBA00023224"/>
    </source>
</evidence>
<dbReference type="KEGG" id="bda:FSZ17_13275"/>
<keyword evidence="4 6" id="KW-0807">Transducer</keyword>
<dbReference type="PROSITE" id="PS50885">
    <property type="entry name" value="HAMP"/>
    <property type="match status" value="1"/>
</dbReference>
<evidence type="ECO:0000256" key="3">
    <source>
        <dbReference type="ARBA" id="ARBA00023136"/>
    </source>
</evidence>
<dbReference type="PANTHER" id="PTHR32089">
    <property type="entry name" value="METHYL-ACCEPTING CHEMOTAXIS PROTEIN MCPB"/>
    <property type="match status" value="1"/>
</dbReference>
<dbReference type="PRINTS" id="PR00260">
    <property type="entry name" value="CHEMTRNSDUCR"/>
</dbReference>
<dbReference type="CDD" id="cd06225">
    <property type="entry name" value="HAMP"/>
    <property type="match status" value="1"/>
</dbReference>
<dbReference type="InterPro" id="IPR004090">
    <property type="entry name" value="Chemotax_Me-accpt_rcpt"/>
</dbReference>
<reference evidence="11" key="1">
    <citation type="submission" date="2019-08" db="EMBL/GenBank/DDBJ databases">
        <authorList>
            <person name="Zheng X."/>
        </authorList>
    </citation>
    <scope>NUCLEOTIDE SEQUENCE [LARGE SCALE GENOMIC DNA]</scope>
    <source>
        <strain evidence="11">FJAT-25496</strain>
    </source>
</reference>
<dbReference type="GO" id="GO:0006935">
    <property type="term" value="P:chemotaxis"/>
    <property type="evidence" value="ECO:0007669"/>
    <property type="project" value="InterPro"/>
</dbReference>
<dbReference type="AlphaFoldDB" id="A0A5B8Z9I5"/>
<protein>
    <submittedName>
        <fullName evidence="10">Methyl-accepting chemotaxis protein</fullName>
    </submittedName>
</protein>
<dbReference type="OrthoDB" id="107771at2"/>
<dbReference type="GO" id="GO:0004888">
    <property type="term" value="F:transmembrane signaling receptor activity"/>
    <property type="evidence" value="ECO:0007669"/>
    <property type="project" value="InterPro"/>
</dbReference>
<evidence type="ECO:0000256" key="5">
    <source>
        <dbReference type="ARBA" id="ARBA00029447"/>
    </source>
</evidence>
<dbReference type="SUPFAM" id="SSF58104">
    <property type="entry name" value="Methyl-accepting chemotaxis protein (MCP) signaling domain"/>
    <property type="match status" value="1"/>
</dbReference>
<dbReference type="InterPro" id="IPR003660">
    <property type="entry name" value="HAMP_dom"/>
</dbReference>
<comment type="subcellular location">
    <subcellularLocation>
        <location evidence="1">Cell membrane</location>
    </subcellularLocation>
</comment>
<dbReference type="PROSITE" id="PS50111">
    <property type="entry name" value="CHEMOTAXIS_TRANSDUC_2"/>
    <property type="match status" value="1"/>
</dbReference>
<dbReference type="PANTHER" id="PTHR32089:SF112">
    <property type="entry name" value="LYSOZYME-LIKE PROTEIN-RELATED"/>
    <property type="match status" value="1"/>
</dbReference>
<dbReference type="InterPro" id="IPR004089">
    <property type="entry name" value="MCPsignal_dom"/>
</dbReference>
<proteinExistence type="inferred from homology"/>
<organism evidence="10 11">
    <name type="scientific">Cytobacillus dafuensis</name>
    <name type="common">Bacillus dafuensis</name>
    <dbReference type="NCBI Taxonomy" id="1742359"/>
    <lineage>
        <taxon>Bacteria</taxon>
        <taxon>Bacillati</taxon>
        <taxon>Bacillota</taxon>
        <taxon>Bacilli</taxon>
        <taxon>Bacillales</taxon>
        <taxon>Bacillaceae</taxon>
        <taxon>Cytobacillus</taxon>
    </lineage>
</organism>
<dbReference type="RefSeq" id="WP_057770801.1">
    <property type="nucleotide sequence ID" value="NZ_CP042593.1"/>
</dbReference>
<evidence type="ECO:0000256" key="6">
    <source>
        <dbReference type="PROSITE-ProRule" id="PRU00284"/>
    </source>
</evidence>
<dbReference type="Pfam" id="PF00672">
    <property type="entry name" value="HAMP"/>
    <property type="match status" value="1"/>
</dbReference>
<keyword evidence="11" id="KW-1185">Reference proteome</keyword>
<evidence type="ECO:0000313" key="10">
    <source>
        <dbReference type="EMBL" id="QED48126.1"/>
    </source>
</evidence>
<evidence type="ECO:0000313" key="11">
    <source>
        <dbReference type="Proteomes" id="UP000321555"/>
    </source>
</evidence>
<gene>
    <name evidence="10" type="ORF">FSZ17_13275</name>
</gene>
<dbReference type="Pfam" id="PF00015">
    <property type="entry name" value="MCPsignal"/>
    <property type="match status" value="1"/>
</dbReference>
<dbReference type="Pfam" id="PF12729">
    <property type="entry name" value="4HB_MCP_1"/>
    <property type="match status" value="1"/>
</dbReference>
<dbReference type="GO" id="GO:0005886">
    <property type="term" value="C:plasma membrane"/>
    <property type="evidence" value="ECO:0007669"/>
    <property type="project" value="UniProtKB-SubCell"/>
</dbReference>
<evidence type="ECO:0000259" key="9">
    <source>
        <dbReference type="PROSITE" id="PS50885"/>
    </source>
</evidence>